<evidence type="ECO:0000256" key="1">
    <source>
        <dbReference type="SAM" id="Phobius"/>
    </source>
</evidence>
<name>A0A7D5EH05_9EURY</name>
<reference evidence="2 3" key="1">
    <citation type="submission" date="2020-06" db="EMBL/GenBank/DDBJ databases">
        <title>Methanolobus halotolerans sp. nov., isolated from a saline lake Tus in Siberia.</title>
        <authorList>
            <person name="Shen Y."/>
            <person name="Chen S.-C."/>
            <person name="Lai M.-C."/>
            <person name="Huang H.-H."/>
            <person name="Chiu H.-H."/>
            <person name="Tang S.-L."/>
            <person name="Rogozin D.Y."/>
            <person name="Degermendzhy A.G."/>
        </authorList>
    </citation>
    <scope>NUCLEOTIDE SEQUENCE [LARGE SCALE GENOMIC DNA]</scope>
    <source>
        <strain evidence="2 3">DSM 21339</strain>
    </source>
</reference>
<dbReference type="KEGG" id="mzi:HWN40_00055"/>
<evidence type="ECO:0000313" key="2">
    <source>
        <dbReference type="EMBL" id="QLC51154.1"/>
    </source>
</evidence>
<feature type="transmembrane region" description="Helical" evidence="1">
    <location>
        <begin position="21"/>
        <end position="40"/>
    </location>
</feature>
<protein>
    <submittedName>
        <fullName evidence="2">Uncharacterized protein</fullName>
    </submittedName>
</protein>
<sequence length="204" mass="22586">MKDDKGQLNIRSDQKAQLHTLEALMTLIIITGIIVFTVQATSLTPLTSSTANAHIEAQLQILGQDMLNVLDRSQSGQSSGLKEDILNWNGERYIWNSTAYVSENNNTLTNSTTADLLKNVIVPKGIAHNVEFTMVNDAGSVVTLPYIYNGEPSDNAVVVSRRVLLSDSDITDPTQFRSYTGIPDTDTSTDFYNLIDVKMTLWRM</sequence>
<dbReference type="Proteomes" id="UP000509594">
    <property type="component" value="Chromosome"/>
</dbReference>
<accession>A0A7D5EH05</accession>
<dbReference type="Pfam" id="PF23959">
    <property type="entry name" value="DUF7288"/>
    <property type="match status" value="1"/>
</dbReference>
<keyword evidence="1" id="KW-1133">Transmembrane helix</keyword>
<dbReference type="InterPro" id="IPR055712">
    <property type="entry name" value="DUF7288"/>
</dbReference>
<keyword evidence="1" id="KW-0472">Membrane</keyword>
<evidence type="ECO:0000313" key="3">
    <source>
        <dbReference type="Proteomes" id="UP000509594"/>
    </source>
</evidence>
<keyword evidence="3" id="KW-1185">Reference proteome</keyword>
<organism evidence="2 3">
    <name type="scientific">Methanolobus zinderi</name>
    <dbReference type="NCBI Taxonomy" id="536044"/>
    <lineage>
        <taxon>Archaea</taxon>
        <taxon>Methanobacteriati</taxon>
        <taxon>Methanobacteriota</taxon>
        <taxon>Stenosarchaea group</taxon>
        <taxon>Methanomicrobia</taxon>
        <taxon>Methanosarcinales</taxon>
        <taxon>Methanosarcinaceae</taxon>
        <taxon>Methanolobus</taxon>
    </lineage>
</organism>
<dbReference type="OrthoDB" id="324613at2157"/>
<keyword evidence="1" id="KW-0812">Transmembrane</keyword>
<dbReference type="AlphaFoldDB" id="A0A7D5EH05"/>
<gene>
    <name evidence="2" type="ORF">HWN40_00055</name>
</gene>
<proteinExistence type="predicted"/>
<dbReference type="EMBL" id="CP058215">
    <property type="protein sequence ID" value="QLC51154.1"/>
    <property type="molecule type" value="Genomic_DNA"/>
</dbReference>